<dbReference type="Pfam" id="PF00563">
    <property type="entry name" value="EAL"/>
    <property type="match status" value="1"/>
</dbReference>
<dbReference type="InterPro" id="IPR001633">
    <property type="entry name" value="EAL_dom"/>
</dbReference>
<sequence length="370" mass="40509">MTVIPRSSPRDRLFSGGLSMHMQPIVDLQTGLLNRVEALARLNLADGTVMYPDDFLPPLTASELDRLFREGLDQSLAYLASWDALGVEVTVSVNVAPATLLHADCLRWVSEALQRHAIEPRRLELELLESQTMNQSGQRDVVEHLLEIGVGLAMDDLGSGYSSLKRLATLPFRSIKLDRDLLVDIRRRPTETLSLIATLRQLGRDFGVTVVVEGLEDEGMAEAATVLGVALGQGYFLARPMPPEAVPDWIASYRYPLRAGTIVTNLGALAYHWQYSRWDWPHLATLHECPLTAYLTKALTGTGTGTGTTGTATDAAAVRRWHALQHSGDGSHLVAGQQLVDWLVQRVRAEGAPDAGWDAASTRRIADFGS</sequence>
<dbReference type="RefSeq" id="WP_134518393.1">
    <property type="nucleotide sequence ID" value="NZ_SOHE01000018.1"/>
</dbReference>
<dbReference type="Proteomes" id="UP000297447">
    <property type="component" value="Unassembled WGS sequence"/>
</dbReference>
<organism evidence="2 3">
    <name type="scientific">Cryobacterium frigoriphilum</name>
    <dbReference type="NCBI Taxonomy" id="1259150"/>
    <lineage>
        <taxon>Bacteria</taxon>
        <taxon>Bacillati</taxon>
        <taxon>Actinomycetota</taxon>
        <taxon>Actinomycetes</taxon>
        <taxon>Micrococcales</taxon>
        <taxon>Microbacteriaceae</taxon>
        <taxon>Cryobacterium</taxon>
    </lineage>
</organism>
<evidence type="ECO:0000313" key="2">
    <source>
        <dbReference type="EMBL" id="TFD53969.1"/>
    </source>
</evidence>
<dbReference type="OrthoDB" id="23692at2"/>
<dbReference type="CDD" id="cd01948">
    <property type="entry name" value="EAL"/>
    <property type="match status" value="1"/>
</dbReference>
<dbReference type="GO" id="GO:0071111">
    <property type="term" value="F:cyclic-guanylate-specific phosphodiesterase activity"/>
    <property type="evidence" value="ECO:0007669"/>
    <property type="project" value="InterPro"/>
</dbReference>
<dbReference type="SUPFAM" id="SSF141868">
    <property type="entry name" value="EAL domain-like"/>
    <property type="match status" value="1"/>
</dbReference>
<dbReference type="PROSITE" id="PS50883">
    <property type="entry name" value="EAL"/>
    <property type="match status" value="1"/>
</dbReference>
<dbReference type="InterPro" id="IPR035919">
    <property type="entry name" value="EAL_sf"/>
</dbReference>
<protein>
    <submittedName>
        <fullName evidence="2">EAL domain-containing protein</fullName>
    </submittedName>
</protein>
<evidence type="ECO:0000259" key="1">
    <source>
        <dbReference type="PROSITE" id="PS50883"/>
    </source>
</evidence>
<evidence type="ECO:0000313" key="3">
    <source>
        <dbReference type="Proteomes" id="UP000297447"/>
    </source>
</evidence>
<keyword evidence="3" id="KW-1185">Reference proteome</keyword>
<feature type="domain" description="EAL" evidence="1">
    <location>
        <begin position="2"/>
        <end position="254"/>
    </location>
</feature>
<dbReference type="EMBL" id="SOHE01000018">
    <property type="protein sequence ID" value="TFD53969.1"/>
    <property type="molecule type" value="Genomic_DNA"/>
</dbReference>
<dbReference type="SMART" id="SM00052">
    <property type="entry name" value="EAL"/>
    <property type="match status" value="1"/>
</dbReference>
<name>A0A4R9A7X0_9MICO</name>
<accession>A0A4R9A7X0</accession>
<reference evidence="2 3" key="1">
    <citation type="submission" date="2019-03" db="EMBL/GenBank/DDBJ databases">
        <title>Genomics of glacier-inhabiting Cryobacterium strains.</title>
        <authorList>
            <person name="Liu Q."/>
            <person name="Xin Y.-H."/>
        </authorList>
    </citation>
    <scope>NUCLEOTIDE SEQUENCE [LARGE SCALE GENOMIC DNA]</scope>
    <source>
        <strain evidence="2 3">Hh14</strain>
    </source>
</reference>
<gene>
    <name evidence="2" type="ORF">E3T55_04580</name>
</gene>
<dbReference type="PANTHER" id="PTHR33121:SF79">
    <property type="entry name" value="CYCLIC DI-GMP PHOSPHODIESTERASE PDED-RELATED"/>
    <property type="match status" value="1"/>
</dbReference>
<comment type="caution">
    <text evidence="2">The sequence shown here is derived from an EMBL/GenBank/DDBJ whole genome shotgun (WGS) entry which is preliminary data.</text>
</comment>
<dbReference type="AlphaFoldDB" id="A0A4R9A7X0"/>
<dbReference type="PANTHER" id="PTHR33121">
    <property type="entry name" value="CYCLIC DI-GMP PHOSPHODIESTERASE PDEF"/>
    <property type="match status" value="1"/>
</dbReference>
<proteinExistence type="predicted"/>
<dbReference type="Gene3D" id="3.20.20.450">
    <property type="entry name" value="EAL domain"/>
    <property type="match status" value="1"/>
</dbReference>
<dbReference type="InterPro" id="IPR050706">
    <property type="entry name" value="Cyclic-di-GMP_PDE-like"/>
</dbReference>